<gene>
    <name evidence="4" type="ORF">SAMN05216221_4230</name>
</gene>
<protein>
    <submittedName>
        <fullName evidence="4">ATP-dependent helicase HrpB</fullName>
    </submittedName>
</protein>
<dbReference type="GO" id="GO:0016787">
    <property type="term" value="F:hydrolase activity"/>
    <property type="evidence" value="ECO:0007669"/>
    <property type="project" value="UniProtKB-KW"/>
</dbReference>
<feature type="domain" description="Helicase ATP-binding" evidence="3">
    <location>
        <begin position="17"/>
        <end position="136"/>
    </location>
</feature>
<dbReference type="OrthoDB" id="9805617at2"/>
<reference evidence="5" key="1">
    <citation type="submission" date="2016-10" db="EMBL/GenBank/DDBJ databases">
        <authorList>
            <person name="Varghese N."/>
            <person name="Submissions S."/>
        </authorList>
    </citation>
    <scope>NUCLEOTIDE SEQUENCE [LARGE SCALE GENOMIC DNA]</scope>
    <source>
        <strain evidence="5">KCTC 32247</strain>
    </source>
</reference>
<evidence type="ECO:0000256" key="2">
    <source>
        <dbReference type="ARBA" id="ARBA00022806"/>
    </source>
</evidence>
<dbReference type="PANTHER" id="PTHR43519">
    <property type="entry name" value="ATP-DEPENDENT RNA HELICASE HRPB"/>
    <property type="match status" value="1"/>
</dbReference>
<name>A0A1H1ZF48_9PSED</name>
<evidence type="ECO:0000259" key="3">
    <source>
        <dbReference type="PROSITE" id="PS51192"/>
    </source>
</evidence>
<dbReference type="AlphaFoldDB" id="A0A1H1ZF48"/>
<dbReference type="SUPFAM" id="SSF52540">
    <property type="entry name" value="P-loop containing nucleoside triphosphate hydrolases"/>
    <property type="match status" value="1"/>
</dbReference>
<accession>A0A1H1ZF48</accession>
<dbReference type="PROSITE" id="PS51192">
    <property type="entry name" value="HELICASE_ATP_BIND_1"/>
    <property type="match status" value="1"/>
</dbReference>
<keyword evidence="2 4" id="KW-0347">Helicase</keyword>
<keyword evidence="2 4" id="KW-0067">ATP-binding</keyword>
<dbReference type="EMBL" id="LT629751">
    <property type="protein sequence ID" value="SDT32344.1"/>
    <property type="molecule type" value="Genomic_DNA"/>
</dbReference>
<dbReference type="STRING" id="1392877.SAMN05216221_4230"/>
<keyword evidence="2 4" id="KW-0547">Nucleotide-binding</keyword>
<evidence type="ECO:0000313" key="4">
    <source>
        <dbReference type="EMBL" id="SDT32344.1"/>
    </source>
</evidence>
<dbReference type="Pfam" id="PF00270">
    <property type="entry name" value="DEAD"/>
    <property type="match status" value="1"/>
</dbReference>
<dbReference type="GO" id="GO:0004386">
    <property type="term" value="F:helicase activity"/>
    <property type="evidence" value="ECO:0007669"/>
    <property type="project" value="UniProtKB-KW"/>
</dbReference>
<dbReference type="InterPro" id="IPR027417">
    <property type="entry name" value="P-loop_NTPase"/>
</dbReference>
<evidence type="ECO:0000256" key="1">
    <source>
        <dbReference type="ARBA" id="ARBA00022801"/>
    </source>
</evidence>
<keyword evidence="1" id="KW-0378">Hydrolase</keyword>
<organism evidence="4 5">
    <name type="scientific">Pseudomonas oryzae</name>
    <dbReference type="NCBI Taxonomy" id="1392877"/>
    <lineage>
        <taxon>Bacteria</taxon>
        <taxon>Pseudomonadati</taxon>
        <taxon>Pseudomonadota</taxon>
        <taxon>Gammaproteobacteria</taxon>
        <taxon>Pseudomonadales</taxon>
        <taxon>Pseudomonadaceae</taxon>
        <taxon>Pseudomonas</taxon>
    </lineage>
</organism>
<evidence type="ECO:0000313" key="5">
    <source>
        <dbReference type="Proteomes" id="UP000243359"/>
    </source>
</evidence>
<dbReference type="Gene3D" id="3.40.50.300">
    <property type="entry name" value="P-loop containing nucleotide triphosphate hydrolases"/>
    <property type="match status" value="1"/>
</dbReference>
<dbReference type="GO" id="GO:0005524">
    <property type="term" value="F:ATP binding"/>
    <property type="evidence" value="ECO:0007669"/>
    <property type="project" value="InterPro"/>
</dbReference>
<dbReference type="PANTHER" id="PTHR43519:SF1">
    <property type="entry name" value="ATP-DEPENDENT RNA HELICASE HRPB"/>
    <property type="match status" value="1"/>
</dbReference>
<sequence length="136" mass="14737">MSLSSALPIDAVLPALRAALAERHEVVLEAPPGAGKTTRVPLALLDEPWLAGQTIVMLEPRRLAARAAAERLASELGEQVGETVGYRIRLDSRVGPRTRIEVVTEGILARRLQDDPGLEGVGLVIFDEYHVLPFAR</sequence>
<keyword evidence="5" id="KW-1185">Reference proteome</keyword>
<dbReference type="GO" id="GO:0003676">
    <property type="term" value="F:nucleic acid binding"/>
    <property type="evidence" value="ECO:0007669"/>
    <property type="project" value="InterPro"/>
</dbReference>
<proteinExistence type="predicted"/>
<dbReference type="Proteomes" id="UP000243359">
    <property type="component" value="Chromosome I"/>
</dbReference>
<dbReference type="InterPro" id="IPR011545">
    <property type="entry name" value="DEAD/DEAH_box_helicase_dom"/>
</dbReference>
<dbReference type="InterPro" id="IPR014001">
    <property type="entry name" value="Helicase_ATP-bd"/>
</dbReference>